<comment type="caution">
    <text evidence="1">The sequence shown here is derived from an EMBL/GenBank/DDBJ whole genome shotgun (WGS) entry which is preliminary data.</text>
</comment>
<dbReference type="EMBL" id="CM020618">
    <property type="protein sequence ID" value="KAK1860409.1"/>
    <property type="molecule type" value="Genomic_DNA"/>
</dbReference>
<dbReference type="Proteomes" id="UP000798662">
    <property type="component" value="Chromosome 1"/>
</dbReference>
<reference evidence="1" key="1">
    <citation type="submission" date="2019-11" db="EMBL/GenBank/DDBJ databases">
        <title>Nori genome reveals adaptations in red seaweeds to the harsh intertidal environment.</title>
        <authorList>
            <person name="Wang D."/>
            <person name="Mao Y."/>
        </authorList>
    </citation>
    <scope>NUCLEOTIDE SEQUENCE</scope>
    <source>
        <tissue evidence="1">Gametophyte</tissue>
    </source>
</reference>
<gene>
    <name evidence="1" type="ORF">I4F81_002999</name>
</gene>
<sequence>MASIVGCRLTSRGVLRLSGRDARTLLQSLVTADVAVGAGAAAPTPPPLVVSALLNRRGRVAFDAFVATPVRDGDGDDPTALYMDVAAARAADAVAHLRRHRVRARVAVEDVSASVGVYVAAGACGGDDALSLLTARPAGAGEAVAVDPRLPALGVRAVATMDAPPLVRGIVPDGSGGGGGGDGGGGRGAGPPPSAFAVPLMDSETAWTLLRMLHGVPEGAADFPPPRDGAAPATAGDGAAATGAASADAGRLPLEMGLDRLGAISFSKGCYLGQELTARSYHTGVTRRRLAPLLLLPPSLTTGVPAAALDADLRAAMAEAAAAAAAEAAAAAAARAAAVAAGEGRRGEAVPPESPPTTLLLRTPVAPPVGALVDVAVPPPPPGATVEVAAPDADRDSGGESGDGDGSVAAPGTRRRRSRPAGVVTSAVGNVALAVVRVDAAFDAKGAPRLLRLGGDDGRLAVALWPAWWPPADGGGAGAGG</sequence>
<name>A0ACC3BRT7_PYRYE</name>
<organism evidence="1 2">
    <name type="scientific">Pyropia yezoensis</name>
    <name type="common">Susabi-nori</name>
    <name type="synonym">Porphyra yezoensis</name>
    <dbReference type="NCBI Taxonomy" id="2788"/>
    <lineage>
        <taxon>Eukaryota</taxon>
        <taxon>Rhodophyta</taxon>
        <taxon>Bangiophyceae</taxon>
        <taxon>Bangiales</taxon>
        <taxon>Bangiaceae</taxon>
        <taxon>Pyropia</taxon>
    </lineage>
</organism>
<protein>
    <submittedName>
        <fullName evidence="1">Uncharacterized protein</fullName>
    </submittedName>
</protein>
<accession>A0ACC3BRT7</accession>
<proteinExistence type="predicted"/>
<evidence type="ECO:0000313" key="1">
    <source>
        <dbReference type="EMBL" id="KAK1860409.1"/>
    </source>
</evidence>
<keyword evidence="2" id="KW-1185">Reference proteome</keyword>
<evidence type="ECO:0000313" key="2">
    <source>
        <dbReference type="Proteomes" id="UP000798662"/>
    </source>
</evidence>